<dbReference type="PROSITE" id="PS01124">
    <property type="entry name" value="HTH_ARAC_FAMILY_2"/>
    <property type="match status" value="1"/>
</dbReference>
<dbReference type="InterPro" id="IPR009057">
    <property type="entry name" value="Homeodomain-like_sf"/>
</dbReference>
<dbReference type="SUPFAM" id="SSF46689">
    <property type="entry name" value="Homeodomain-like"/>
    <property type="match status" value="1"/>
</dbReference>
<evidence type="ECO:0000259" key="4">
    <source>
        <dbReference type="PROSITE" id="PS01124"/>
    </source>
</evidence>
<dbReference type="SMART" id="SM00342">
    <property type="entry name" value="HTH_ARAC"/>
    <property type="match status" value="1"/>
</dbReference>
<proteinExistence type="predicted"/>
<protein>
    <submittedName>
        <fullName evidence="5">AraC-type DNA-binding protein</fullName>
    </submittedName>
</protein>
<dbReference type="GO" id="GO:0043565">
    <property type="term" value="F:sequence-specific DNA binding"/>
    <property type="evidence" value="ECO:0007669"/>
    <property type="project" value="InterPro"/>
</dbReference>
<feature type="domain" description="HTH araC/xylS-type" evidence="4">
    <location>
        <begin position="158"/>
        <end position="255"/>
    </location>
</feature>
<evidence type="ECO:0000313" key="6">
    <source>
        <dbReference type="Proteomes" id="UP000184364"/>
    </source>
</evidence>
<dbReference type="OrthoDB" id="662446at2"/>
<dbReference type="RefSeq" id="WP_073294544.1">
    <property type="nucleotide sequence ID" value="NZ_FRAV01000026.1"/>
</dbReference>
<dbReference type="STRING" id="1302687.SAMN05444267_102612"/>
<dbReference type="Gene3D" id="1.10.10.60">
    <property type="entry name" value="Homeodomain-like"/>
    <property type="match status" value="1"/>
</dbReference>
<keyword evidence="6" id="KW-1185">Reference proteome</keyword>
<gene>
    <name evidence="5" type="ORF">SAMN05444267_102612</name>
</gene>
<accession>A0A1M7DVU5</accession>
<organism evidence="5 6">
    <name type="scientific">Chryseobacterium polytrichastri</name>
    <dbReference type="NCBI Taxonomy" id="1302687"/>
    <lineage>
        <taxon>Bacteria</taxon>
        <taxon>Pseudomonadati</taxon>
        <taxon>Bacteroidota</taxon>
        <taxon>Flavobacteriia</taxon>
        <taxon>Flavobacteriales</taxon>
        <taxon>Weeksellaceae</taxon>
        <taxon>Chryseobacterium group</taxon>
        <taxon>Chryseobacterium</taxon>
    </lineage>
</organism>
<dbReference type="PANTHER" id="PTHR43280:SF2">
    <property type="entry name" value="HTH-TYPE TRANSCRIPTIONAL REGULATOR EXSA"/>
    <property type="match status" value="1"/>
</dbReference>
<sequence>MKLQFYTPTHPVLKKYIEGYYFFAREETKEPVHYWTFPNNYCIVCVNQNAKVTLENNKIKVIPSSENNITANLVFRYISPIEVYYEKMVNEITIYFKPLGLNQFTSDLETVFLQKETEYNPFPDFKQKMEEIFNFSTREQQIDELEKYWISKLIIKDLESMRLILSDIEADLKIEDIAKKHSISRQHIHKMFLKTLGKSPSEYRKIYRFRNSITRKKKIKSLTELSYDNLFYDQSHFNKDFKELTTINPKVFFNNVDIDKENLWLFI</sequence>
<keyword evidence="3" id="KW-0804">Transcription</keyword>
<name>A0A1M7DVU5_9FLAO</name>
<keyword evidence="1" id="KW-0805">Transcription regulation</keyword>
<evidence type="ECO:0000256" key="3">
    <source>
        <dbReference type="ARBA" id="ARBA00023163"/>
    </source>
</evidence>
<dbReference type="EMBL" id="FRAV01000026">
    <property type="protein sequence ID" value="SHL83488.1"/>
    <property type="molecule type" value="Genomic_DNA"/>
</dbReference>
<dbReference type="PANTHER" id="PTHR43280">
    <property type="entry name" value="ARAC-FAMILY TRANSCRIPTIONAL REGULATOR"/>
    <property type="match status" value="1"/>
</dbReference>
<dbReference type="Proteomes" id="UP000184364">
    <property type="component" value="Unassembled WGS sequence"/>
</dbReference>
<evidence type="ECO:0000256" key="1">
    <source>
        <dbReference type="ARBA" id="ARBA00023015"/>
    </source>
</evidence>
<dbReference type="GO" id="GO:0003700">
    <property type="term" value="F:DNA-binding transcription factor activity"/>
    <property type="evidence" value="ECO:0007669"/>
    <property type="project" value="InterPro"/>
</dbReference>
<dbReference type="Pfam" id="PF12833">
    <property type="entry name" value="HTH_18"/>
    <property type="match status" value="1"/>
</dbReference>
<evidence type="ECO:0000313" key="5">
    <source>
        <dbReference type="EMBL" id="SHL83488.1"/>
    </source>
</evidence>
<dbReference type="InterPro" id="IPR018060">
    <property type="entry name" value="HTH_AraC"/>
</dbReference>
<keyword evidence="2 5" id="KW-0238">DNA-binding</keyword>
<evidence type="ECO:0000256" key="2">
    <source>
        <dbReference type="ARBA" id="ARBA00023125"/>
    </source>
</evidence>
<reference evidence="6" key="1">
    <citation type="submission" date="2016-11" db="EMBL/GenBank/DDBJ databases">
        <authorList>
            <person name="Varghese N."/>
            <person name="Submissions S."/>
        </authorList>
    </citation>
    <scope>NUCLEOTIDE SEQUENCE [LARGE SCALE GENOMIC DNA]</scope>
    <source>
        <strain evidence="6">DSM 26899</strain>
    </source>
</reference>
<dbReference type="AlphaFoldDB" id="A0A1M7DVU5"/>